<dbReference type="InterPro" id="IPR017853">
    <property type="entry name" value="GH"/>
</dbReference>
<dbReference type="PANTHER" id="PTHR10357">
    <property type="entry name" value="ALPHA-AMYLASE FAMILY MEMBER"/>
    <property type="match status" value="1"/>
</dbReference>
<name>A0A2N5X5A8_9GAMM</name>
<dbReference type="InterPro" id="IPR013780">
    <property type="entry name" value="Glyco_hydro_b"/>
</dbReference>
<accession>A0A2N5X5A8</accession>
<dbReference type="Gene3D" id="3.90.400.10">
    <property type="entry name" value="Oligo-1,6-glucosidase, Domain 2"/>
    <property type="match status" value="1"/>
</dbReference>
<dbReference type="EMBL" id="PKUS01000005">
    <property type="protein sequence ID" value="PLW69669.1"/>
    <property type="molecule type" value="Genomic_DNA"/>
</dbReference>
<evidence type="ECO:0000313" key="2">
    <source>
        <dbReference type="EMBL" id="PLW69669.1"/>
    </source>
</evidence>
<dbReference type="AlphaFoldDB" id="A0A2N5X5A8"/>
<dbReference type="Pfam" id="PF22582">
    <property type="entry name" value="Amylosucrase_C-like"/>
    <property type="match status" value="1"/>
</dbReference>
<dbReference type="InterPro" id="IPR045857">
    <property type="entry name" value="O16G_dom_2"/>
</dbReference>
<dbReference type="Gene3D" id="1.10.1740.10">
    <property type="match status" value="1"/>
</dbReference>
<dbReference type="Pfam" id="PF00128">
    <property type="entry name" value="Alpha-amylase"/>
    <property type="match status" value="1"/>
</dbReference>
<dbReference type="RefSeq" id="WP_101517626.1">
    <property type="nucleotide sequence ID" value="NZ_PKUS01000005.1"/>
</dbReference>
<dbReference type="SUPFAM" id="SSF51011">
    <property type="entry name" value="Glycosyl hydrolase domain"/>
    <property type="match status" value="1"/>
</dbReference>
<dbReference type="Gene3D" id="3.20.20.80">
    <property type="entry name" value="Glycosidases"/>
    <property type="match status" value="1"/>
</dbReference>
<protein>
    <submittedName>
        <fullName evidence="2">Amylosucrase</fullName>
    </submittedName>
</protein>
<organism evidence="2 3">
    <name type="scientific">Pseudohalioglobus lutimaris</name>
    <dbReference type="NCBI Taxonomy" id="1737061"/>
    <lineage>
        <taxon>Bacteria</taxon>
        <taxon>Pseudomonadati</taxon>
        <taxon>Pseudomonadota</taxon>
        <taxon>Gammaproteobacteria</taxon>
        <taxon>Cellvibrionales</taxon>
        <taxon>Halieaceae</taxon>
        <taxon>Pseudohalioglobus</taxon>
    </lineage>
</organism>
<dbReference type="CDD" id="cd11324">
    <property type="entry name" value="AmyAc_Amylosucrase"/>
    <property type="match status" value="1"/>
</dbReference>
<dbReference type="InterPro" id="IPR044077">
    <property type="entry name" value="Amylosucrase"/>
</dbReference>
<dbReference type="GO" id="GO:0047669">
    <property type="term" value="F:amylosucrase activity"/>
    <property type="evidence" value="ECO:0007669"/>
    <property type="project" value="InterPro"/>
</dbReference>
<dbReference type="InterPro" id="IPR006047">
    <property type="entry name" value="GH13_cat_dom"/>
</dbReference>
<comment type="caution">
    <text evidence="2">The sequence shown here is derived from an EMBL/GenBank/DDBJ whole genome shotgun (WGS) entry which is preliminary data.</text>
</comment>
<dbReference type="GO" id="GO:0005975">
    <property type="term" value="P:carbohydrate metabolic process"/>
    <property type="evidence" value="ECO:0007669"/>
    <property type="project" value="InterPro"/>
</dbReference>
<dbReference type="Proteomes" id="UP000235005">
    <property type="component" value="Unassembled WGS sequence"/>
</dbReference>
<dbReference type="OrthoDB" id="9805159at2"/>
<proteinExistence type="predicted"/>
<feature type="domain" description="Glycosyl hydrolase family 13 catalytic" evidence="1">
    <location>
        <begin position="101"/>
        <end position="553"/>
    </location>
</feature>
<dbReference type="InterPro" id="IPR055218">
    <property type="entry name" value="Amylosucrase_C"/>
</dbReference>
<reference evidence="2 3" key="1">
    <citation type="submission" date="2018-01" db="EMBL/GenBank/DDBJ databases">
        <title>The draft genome sequence of Halioglobus lutimaris HF004.</title>
        <authorList>
            <person name="Du Z.-J."/>
            <person name="Shi M.-J."/>
        </authorList>
    </citation>
    <scope>NUCLEOTIDE SEQUENCE [LARGE SCALE GENOMIC DNA]</scope>
    <source>
        <strain evidence="2 3">HF004</strain>
    </source>
</reference>
<evidence type="ECO:0000313" key="3">
    <source>
        <dbReference type="Proteomes" id="UP000235005"/>
    </source>
</evidence>
<dbReference type="SMART" id="SM00642">
    <property type="entry name" value="Aamy"/>
    <property type="match status" value="1"/>
</dbReference>
<dbReference type="Gene3D" id="2.60.40.1180">
    <property type="entry name" value="Golgi alpha-mannosidase II"/>
    <property type="match status" value="1"/>
</dbReference>
<dbReference type="PANTHER" id="PTHR10357:SF213">
    <property type="entry name" value="ALPHA AMYLASE CATALYTIC REGION"/>
    <property type="match status" value="1"/>
</dbReference>
<sequence>MNTRTESQRCLQRIEKTLDTETLLGAGSASFLLRLGQHFPRLYDLLSTVYQDVDDFDLVMENLVRILLDCYQERPDRLKKKDEQRLGDPQWFKSENLVGMACYVDLIANDLQSLKSRIPYLSELGISYLHLMPLYKAPEGDSDGGYAVSDYRTVNPSLGTMDDLRELSEALSEAGISLVLDFVFNHTSDEHEWARAARAGDPEFSKYYYLFDDRSMPDAYERTLREIFPQVRRGSFTYLEDRDQWVWTTFNSFQWDLNYSNPSVFCAIASEMLYLANAGAEVLRLDALAFIWKELGTTCENRPNAHKLIQAFNCCLQIAAPAVVFKSEAIVHPDDVVKYIEPEECQLSYNPLLMALIWNSLATRKTRLLNQSLSHRFAIHPDCSWVNYARCHDDIGWTFDDGDAAAIGLDGYDHRLFLNRYYTGGFEGSFAVGLGFQFNPENGDRRVCGSLASLAGLEEALGTGDKSLVDMSVARILLIHSIILSIGGIPLLYAGDELAMLNDYSFQEDETKKHDARWVNRPRITEEALAEAARPGTPQNRINVALRQMISLRKANVVFGSGKTRILPTGNDHLFVYQRVHPEAGNLAVVCNFSDHPQMLDKGILQPMGLGDRAIEQVSGEHLDLHSIESLKLEPFQFQWLMADPVLLEVSA</sequence>
<gene>
    <name evidence="2" type="ORF">C0039_06585</name>
</gene>
<keyword evidence="3" id="KW-1185">Reference proteome</keyword>
<dbReference type="SUPFAM" id="SSF51445">
    <property type="entry name" value="(Trans)glycosidases"/>
    <property type="match status" value="1"/>
</dbReference>
<evidence type="ECO:0000259" key="1">
    <source>
        <dbReference type="SMART" id="SM00642"/>
    </source>
</evidence>